<dbReference type="PANTHER" id="PTHR30221">
    <property type="entry name" value="SMALL-CONDUCTANCE MECHANOSENSITIVE CHANNEL"/>
    <property type="match status" value="1"/>
</dbReference>
<dbReference type="InterPro" id="IPR010920">
    <property type="entry name" value="LSM_dom_sf"/>
</dbReference>
<dbReference type="AlphaFoldDB" id="A0AAX4NJA5"/>
<dbReference type="InterPro" id="IPR045275">
    <property type="entry name" value="MscS_archaea/bacteria_type"/>
</dbReference>
<evidence type="ECO:0000256" key="2">
    <source>
        <dbReference type="ARBA" id="ARBA00008017"/>
    </source>
</evidence>
<dbReference type="Gene3D" id="1.10.287.1260">
    <property type="match status" value="1"/>
</dbReference>
<organism evidence="8 9">
    <name type="scientific">Oxyplasma meridianum</name>
    <dbReference type="NCBI Taxonomy" id="3073602"/>
    <lineage>
        <taxon>Archaea</taxon>
        <taxon>Methanobacteriati</taxon>
        <taxon>Thermoplasmatota</taxon>
        <taxon>Thermoplasmata</taxon>
        <taxon>Thermoplasmatales</taxon>
        <taxon>Thermoplasmataceae</taxon>
        <taxon>Oxyplasma</taxon>
    </lineage>
</organism>
<keyword evidence="9" id="KW-1185">Reference proteome</keyword>
<dbReference type="GeneID" id="95968203"/>
<evidence type="ECO:0000259" key="7">
    <source>
        <dbReference type="Pfam" id="PF00924"/>
    </source>
</evidence>
<feature type="transmembrane region" description="Helical" evidence="6">
    <location>
        <begin position="12"/>
        <end position="36"/>
    </location>
</feature>
<dbReference type="GO" id="GO:0016020">
    <property type="term" value="C:membrane"/>
    <property type="evidence" value="ECO:0007669"/>
    <property type="project" value="UniProtKB-SubCell"/>
</dbReference>
<dbReference type="InterPro" id="IPR006685">
    <property type="entry name" value="MscS_channel_2nd"/>
</dbReference>
<sequence length="299" mass="33623">MAHRKKGNLALKILGLILLMAAVLFLIYLLTVFHVLPVNFTIYVNAIFIGIIVYVILRIILSFLNRYLSKYMDKRKIHPIMFLLSILAYFILGVVVLSSLGIDVSSLILGGSLISVVLGLAANTVLSNQFAGILFVVVRPFNIGDLVTMNMWQYGGVFPTLFPKYFSVDRIEATAYTGQVVDITINYTILDMANGDRVKIPNGILVQGAIIIRKPGVLVKARYEIPKFIEFERVEPLIRKEIESIPDYMGSISITVDETTLNTYILMVVAKFNVLDVDEKRGEIFLRLMRLVEPMKSVN</sequence>
<name>A0AAX4NJA5_9ARCH</name>
<dbReference type="RefSeq" id="WP_393971207.1">
    <property type="nucleotide sequence ID" value="NZ_CP133772.1"/>
</dbReference>
<protein>
    <submittedName>
        <fullName evidence="8">Mechanosensitive ion channel family protein</fullName>
    </submittedName>
</protein>
<evidence type="ECO:0000256" key="3">
    <source>
        <dbReference type="ARBA" id="ARBA00022692"/>
    </source>
</evidence>
<proteinExistence type="inferred from homology"/>
<evidence type="ECO:0000256" key="4">
    <source>
        <dbReference type="ARBA" id="ARBA00022989"/>
    </source>
</evidence>
<accession>A0AAX4NJA5</accession>
<evidence type="ECO:0000313" key="8">
    <source>
        <dbReference type="EMBL" id="WYY00880.1"/>
    </source>
</evidence>
<reference evidence="8 9" key="1">
    <citation type="submission" date="2023-09" db="EMBL/GenBank/DDBJ databases">
        <authorList>
            <person name="Golyshina O.V."/>
            <person name="Lunev E.A."/>
            <person name="Bargiela R."/>
            <person name="Gaines M.C."/>
            <person name="Daum B."/>
            <person name="Bale N.J."/>
            <person name="Koenen M."/>
            <person name="Sinninghe Damst J.S."/>
            <person name="Yakimov M."/>
            <person name="Golyshin P.N."/>
        </authorList>
    </citation>
    <scope>NUCLEOTIDE SEQUENCE [LARGE SCALE GENOMIC DNA]</scope>
    <source>
        <strain evidence="8 9">M1</strain>
    </source>
</reference>
<dbReference type="SUPFAM" id="SSF50182">
    <property type="entry name" value="Sm-like ribonucleoproteins"/>
    <property type="match status" value="1"/>
</dbReference>
<dbReference type="KEGG" id="omr:OXIME_001465"/>
<dbReference type="InterPro" id="IPR011014">
    <property type="entry name" value="MscS_channel_TM-2"/>
</dbReference>
<keyword evidence="5 6" id="KW-0472">Membrane</keyword>
<evidence type="ECO:0000313" key="9">
    <source>
        <dbReference type="Proteomes" id="UP001451606"/>
    </source>
</evidence>
<keyword evidence="3 6" id="KW-0812">Transmembrane</keyword>
<evidence type="ECO:0000256" key="6">
    <source>
        <dbReference type="SAM" id="Phobius"/>
    </source>
</evidence>
<gene>
    <name evidence="8" type="ORF">OXIME_001465</name>
</gene>
<dbReference type="InterPro" id="IPR023408">
    <property type="entry name" value="MscS_beta-dom_sf"/>
</dbReference>
<dbReference type="SUPFAM" id="SSF82861">
    <property type="entry name" value="Mechanosensitive channel protein MscS (YggB), transmembrane region"/>
    <property type="match status" value="1"/>
</dbReference>
<evidence type="ECO:0000256" key="5">
    <source>
        <dbReference type="ARBA" id="ARBA00023136"/>
    </source>
</evidence>
<dbReference type="EMBL" id="CP133772">
    <property type="protein sequence ID" value="WYY00880.1"/>
    <property type="molecule type" value="Genomic_DNA"/>
</dbReference>
<dbReference type="Gene3D" id="2.30.30.60">
    <property type="match status" value="1"/>
</dbReference>
<dbReference type="Pfam" id="PF00924">
    <property type="entry name" value="MS_channel_2nd"/>
    <property type="match status" value="1"/>
</dbReference>
<comment type="subcellular location">
    <subcellularLocation>
        <location evidence="1">Membrane</location>
        <topology evidence="1">Multi-pass membrane protein</topology>
    </subcellularLocation>
</comment>
<feature type="domain" description="Mechanosensitive ion channel MscS" evidence="7">
    <location>
        <begin position="124"/>
        <end position="210"/>
    </location>
</feature>
<dbReference type="PANTHER" id="PTHR30221:SF1">
    <property type="entry name" value="SMALL-CONDUCTANCE MECHANOSENSITIVE CHANNEL"/>
    <property type="match status" value="1"/>
</dbReference>
<dbReference type="Proteomes" id="UP001451606">
    <property type="component" value="Chromosome"/>
</dbReference>
<evidence type="ECO:0000256" key="1">
    <source>
        <dbReference type="ARBA" id="ARBA00004141"/>
    </source>
</evidence>
<feature type="transmembrane region" description="Helical" evidence="6">
    <location>
        <begin position="80"/>
        <end position="101"/>
    </location>
</feature>
<keyword evidence="4 6" id="KW-1133">Transmembrane helix</keyword>
<comment type="similarity">
    <text evidence="2">Belongs to the MscS (TC 1.A.23) family.</text>
</comment>
<dbReference type="GO" id="GO:0008381">
    <property type="term" value="F:mechanosensitive monoatomic ion channel activity"/>
    <property type="evidence" value="ECO:0007669"/>
    <property type="project" value="InterPro"/>
</dbReference>
<feature type="transmembrane region" description="Helical" evidence="6">
    <location>
        <begin position="42"/>
        <end position="68"/>
    </location>
</feature>